<proteinExistence type="predicted"/>
<name>A0A0F4Z619_RASE3</name>
<keyword evidence="2" id="KW-0378">Hydrolase</keyword>
<evidence type="ECO:0000313" key="3">
    <source>
        <dbReference type="Proteomes" id="UP000053958"/>
    </source>
</evidence>
<dbReference type="EMBL" id="LASV01000003">
    <property type="protein sequence ID" value="KKA25947.1"/>
    <property type="molecule type" value="Genomic_DNA"/>
</dbReference>
<dbReference type="Gene3D" id="3.40.50.1820">
    <property type="entry name" value="alpha/beta hydrolase"/>
    <property type="match status" value="1"/>
</dbReference>
<keyword evidence="3" id="KW-1185">Reference proteome</keyword>
<dbReference type="Pfam" id="PF12697">
    <property type="entry name" value="Abhydrolase_6"/>
    <property type="match status" value="1"/>
</dbReference>
<protein>
    <submittedName>
        <fullName evidence="2">Alpha/beta hydrolase</fullName>
    </submittedName>
</protein>
<dbReference type="AlphaFoldDB" id="A0A0F4Z619"/>
<dbReference type="STRING" id="1408163.A0A0F4Z619"/>
<dbReference type="OrthoDB" id="284184at2759"/>
<gene>
    <name evidence="2" type="ORF">T310_0019</name>
</gene>
<dbReference type="InterPro" id="IPR000073">
    <property type="entry name" value="AB_hydrolase_1"/>
</dbReference>
<dbReference type="RefSeq" id="XP_013332559.1">
    <property type="nucleotide sequence ID" value="XM_013477105.1"/>
</dbReference>
<accession>A0A0F4Z619</accession>
<organism evidence="2 3">
    <name type="scientific">Rasamsonia emersonii (strain ATCC 16479 / CBS 393.64 / IMI 116815)</name>
    <dbReference type="NCBI Taxonomy" id="1408163"/>
    <lineage>
        <taxon>Eukaryota</taxon>
        <taxon>Fungi</taxon>
        <taxon>Dikarya</taxon>
        <taxon>Ascomycota</taxon>
        <taxon>Pezizomycotina</taxon>
        <taxon>Eurotiomycetes</taxon>
        <taxon>Eurotiomycetidae</taxon>
        <taxon>Eurotiales</taxon>
        <taxon>Trichocomaceae</taxon>
        <taxon>Rasamsonia</taxon>
    </lineage>
</organism>
<comment type="caution">
    <text evidence="2">The sequence shown here is derived from an EMBL/GenBank/DDBJ whole genome shotgun (WGS) entry which is preliminary data.</text>
</comment>
<sequence>MASPSLSLATILPDHRLEPFAIPTSSGSTVSGFSRGLGENAPVLVLIHGYPETNFMTAANADDLLASGGAMYVYTFIIYNLFGYIQLTNQVIRLLPANIPLFVPDIPGYGASTPSQTSHDKATIGAAILDALTSLLEKTSARSRPYEIVLAGHDRGARICHRLAVDADTYANQFTILGTVLMDIVPTLVQWQGMTRPAEAVGFYHWPFLANVDLATEMIQAMGGDVFVRRLFQRGWGQLSARGAENLAKDGALEVYETSFKQESVVRASNLDYAAGAREDVEQQTKDQEAGRKLAVPTLVLYSAAGIGRRFDVPGVWQDWVVPGKELLVAEGIGEGAAHFFPEENPEETVEKMQGWFGRIGVYH</sequence>
<reference evidence="2 3" key="1">
    <citation type="submission" date="2015-04" db="EMBL/GenBank/DDBJ databases">
        <authorList>
            <person name="Heijne W.H."/>
            <person name="Fedorova N.D."/>
            <person name="Nierman W.C."/>
            <person name="Vollebregt A.W."/>
            <person name="Zhao Z."/>
            <person name="Wu L."/>
            <person name="Kumar M."/>
            <person name="Stam H."/>
            <person name="van den Berg M.A."/>
            <person name="Pel H.J."/>
        </authorList>
    </citation>
    <scope>NUCLEOTIDE SEQUENCE [LARGE SCALE GENOMIC DNA]</scope>
    <source>
        <strain evidence="2 3">CBS 393.64</strain>
    </source>
</reference>
<dbReference type="InterPro" id="IPR029058">
    <property type="entry name" value="AB_hydrolase_fold"/>
</dbReference>
<evidence type="ECO:0000259" key="1">
    <source>
        <dbReference type="Pfam" id="PF12697"/>
    </source>
</evidence>
<feature type="domain" description="AB hydrolase-1" evidence="1">
    <location>
        <begin position="44"/>
        <end position="351"/>
    </location>
</feature>
<evidence type="ECO:0000313" key="2">
    <source>
        <dbReference type="EMBL" id="KKA25947.1"/>
    </source>
</evidence>
<dbReference type="SUPFAM" id="SSF53474">
    <property type="entry name" value="alpha/beta-Hydrolases"/>
    <property type="match status" value="1"/>
</dbReference>
<dbReference type="GO" id="GO:0016787">
    <property type="term" value="F:hydrolase activity"/>
    <property type="evidence" value="ECO:0007669"/>
    <property type="project" value="UniProtKB-KW"/>
</dbReference>
<dbReference type="GeneID" id="25312083"/>
<dbReference type="Proteomes" id="UP000053958">
    <property type="component" value="Unassembled WGS sequence"/>
</dbReference>
<dbReference type="PANTHER" id="PTHR43329">
    <property type="entry name" value="EPOXIDE HYDROLASE"/>
    <property type="match status" value="1"/>
</dbReference>